<dbReference type="Proteomes" id="UP001150924">
    <property type="component" value="Unassembled WGS sequence"/>
</dbReference>
<feature type="domain" description="Bacteriophage Mu Gp45 N-terminal" evidence="2">
    <location>
        <begin position="29"/>
        <end position="89"/>
    </location>
</feature>
<organism evidence="3 5">
    <name type="scientific">Nannocystis pusilla</name>
    <dbReference type="NCBI Taxonomy" id="889268"/>
    <lineage>
        <taxon>Bacteria</taxon>
        <taxon>Pseudomonadati</taxon>
        <taxon>Myxococcota</taxon>
        <taxon>Polyangia</taxon>
        <taxon>Nannocystales</taxon>
        <taxon>Nannocystaceae</taxon>
        <taxon>Nannocystis</taxon>
    </lineage>
</organism>
<gene>
    <name evidence="3" type="ORF">OV079_00070</name>
    <name evidence="4" type="ORF">OV079_23730</name>
</gene>
<protein>
    <submittedName>
        <fullName evidence="3">Phage baseplate assembly protein</fullName>
    </submittedName>
</protein>
<proteinExistence type="predicted"/>
<dbReference type="EMBL" id="JAPNKE010000002">
    <property type="protein sequence ID" value="MCY1008513.1"/>
    <property type="molecule type" value="Genomic_DNA"/>
</dbReference>
<reference evidence="3" key="1">
    <citation type="submission" date="2022-11" db="EMBL/GenBank/DDBJ databases">
        <title>Minimal conservation of predation-associated metabolite biosynthetic gene clusters underscores biosynthetic potential of Myxococcota including descriptions for ten novel species: Archangium lansinium sp. nov., Myxococcus landrumus sp. nov., Nannocystis bai.</title>
        <authorList>
            <person name="Ahearne A."/>
            <person name="Stevens C."/>
            <person name="Phillips K."/>
        </authorList>
    </citation>
    <scope>NUCLEOTIDE SEQUENCE</scope>
    <source>
        <strain evidence="3">Na p29</strain>
    </source>
</reference>
<dbReference type="Pfam" id="PF06890">
    <property type="entry name" value="Phage_Mu_Gp45"/>
    <property type="match status" value="1"/>
</dbReference>
<dbReference type="RefSeq" id="WP_267765512.1">
    <property type="nucleotide sequence ID" value="NZ_JAPNKE010000001.1"/>
</dbReference>
<dbReference type="InterPro" id="IPR053861">
    <property type="entry name" value="Phage_Mu_Gp45_N"/>
</dbReference>
<comment type="caution">
    <text evidence="3">The sequence shown here is derived from an EMBL/GenBank/DDBJ whole genome shotgun (WGS) entry which is preliminary data.</text>
</comment>
<sequence>MTITRETVEQMIEERLRPWGLRLRSLVVRGVVRVLQESGLQRAQITATADDILEEVECITPPGFTSRPKQAEAVVLAVQGATGHRVALLFDRTTRLQELEDGEAALYVGREGQLVKLLADGGVEVRAAGAAESSIVMKPSGDIVITPGAAAKVLLGGETAVKHVALAEEVDARLAALQLAYDTHTHPTAPVGPVSQPTAVPGVSPVGPLAPTGADNVYGKG</sequence>
<feature type="region of interest" description="Disordered" evidence="1">
    <location>
        <begin position="202"/>
        <end position="221"/>
    </location>
</feature>
<evidence type="ECO:0000256" key="1">
    <source>
        <dbReference type="SAM" id="MobiDB-lite"/>
    </source>
</evidence>
<dbReference type="AlphaFoldDB" id="A0A9X3ITH3"/>
<evidence type="ECO:0000313" key="4">
    <source>
        <dbReference type="EMBL" id="MCY1008513.1"/>
    </source>
</evidence>
<evidence type="ECO:0000313" key="5">
    <source>
        <dbReference type="Proteomes" id="UP001150924"/>
    </source>
</evidence>
<dbReference type="EMBL" id="JAPNKE010000001">
    <property type="protein sequence ID" value="MCY1003987.1"/>
    <property type="molecule type" value="Genomic_DNA"/>
</dbReference>
<evidence type="ECO:0000313" key="3">
    <source>
        <dbReference type="EMBL" id="MCY1003987.1"/>
    </source>
</evidence>
<keyword evidence="5" id="KW-1185">Reference proteome</keyword>
<accession>A0A9X3ITH3</accession>
<evidence type="ECO:0000259" key="2">
    <source>
        <dbReference type="Pfam" id="PF06890"/>
    </source>
</evidence>
<name>A0A9X3ITH3_9BACT</name>